<feature type="compositionally biased region" description="Basic and acidic residues" evidence="1">
    <location>
        <begin position="1023"/>
        <end position="1040"/>
    </location>
</feature>
<sequence>MPNNFSVDGYRNFFAFAEWWTFKTKYTQWWTKSFESACLPLTADLGLSPGHVMRRLQYKGGTKLNYTLPVDAASSIGILIVVGTILPAASLSSEALLECRKMLKALEAYSNVREIVAIAPEGRELILEATPQGLFLLADLKHMFKKLGLNFARFQQKLQGAPAALSISEIIVALFRMRGSQGNQDPNSTFHRFLKRLCHSFSQSVEVGVEGHLLCECPDPVVHARVHPFMKRSRTGGNKVLQKSLIARWQSRGGGFASTKDNPNLATLGIVAPRSNLASRTTNELAVRALMKAAQCMEESASTSKVLNFCFDAAMVSEEHVLSVVFRSNGVQFAGATQLLPHGLCEEQATSALQSFSKAAKAQMESHGGPAKIPSGSFAWKEFRTKTKNTLMALVNCLQVILPPGFSLRNCCPEKSLVPRTKDAERFLLLPQEKQALGLSDWPDDAQLHFVYHFGQQTRWLDFIPSTNSMYKLCFAADEGSEVLADDTNQDKMRSLLLVFRHMRAFAGEYDRAVQQSSSGSLKYAISLANGKRLAKLLSKTIGECTTAAALAYIGGDGDGPECVDVIEWHSALLLYQLKAIFQVGTYHRSFPWRVVECLDPGAWSKVLLAMQEVWDFVVNVVDTLPAADPLYVQLAICRAQSFRDLMISAEYFNFDVKRMCTPCSRAFEENILAVCGLQQAGAPNSLLSSLPSELTFNQMRDCARRHSKHERCQPSSLHAVAWKAATKHPCGCANLDLDDNDWAVPLKQSEIKKSVHQNLRSTDKEMGINSEGLTKHKVVKHFTKPHVFTDRLELLDFIVKRFKEFPGDQEQKRGEILRARKAMWFSKLVPELWFLRRRSEDQSEVPENCLIVIGAGPYLVDCAGCSHVTNANYSLQATPPVKVLVDGLNTVEVAQCVPKSDGGHLRWSKGGPWIDLPTYTCDFGILSIGVQLLSQLCSALKIPSHQKLDHRHRVELFLKFMKKSDAYIAEILEQLVVPSRKKLADTEEESVMLHEEDPYNHLEGETSDEEVQETQNDLDEEMALKTAEHDKADTSKTDIEGPTANDVEMTE</sequence>
<feature type="compositionally biased region" description="Basic and acidic residues" evidence="1">
    <location>
        <begin position="992"/>
        <end position="1005"/>
    </location>
</feature>
<keyword evidence="3" id="KW-1185">Reference proteome</keyword>
<evidence type="ECO:0000256" key="1">
    <source>
        <dbReference type="SAM" id="MobiDB-lite"/>
    </source>
</evidence>
<gene>
    <name evidence="2" type="ORF">SCF082_LOCUS52184</name>
</gene>
<dbReference type="EMBL" id="CAXAMM010043984">
    <property type="protein sequence ID" value="CAK9112567.1"/>
    <property type="molecule type" value="Genomic_DNA"/>
</dbReference>
<evidence type="ECO:0000313" key="2">
    <source>
        <dbReference type="EMBL" id="CAK9112567.1"/>
    </source>
</evidence>
<feature type="compositionally biased region" description="Acidic residues" evidence="1">
    <location>
        <begin position="1006"/>
        <end position="1022"/>
    </location>
</feature>
<name>A0ABP0SJK8_9DINO</name>
<proteinExistence type="predicted"/>
<protein>
    <submittedName>
        <fullName evidence="2">Uncharacterized protein</fullName>
    </submittedName>
</protein>
<evidence type="ECO:0000313" key="3">
    <source>
        <dbReference type="Proteomes" id="UP001642464"/>
    </source>
</evidence>
<feature type="non-terminal residue" evidence="2">
    <location>
        <position position="1052"/>
    </location>
</feature>
<organism evidence="2 3">
    <name type="scientific">Durusdinium trenchii</name>
    <dbReference type="NCBI Taxonomy" id="1381693"/>
    <lineage>
        <taxon>Eukaryota</taxon>
        <taxon>Sar</taxon>
        <taxon>Alveolata</taxon>
        <taxon>Dinophyceae</taxon>
        <taxon>Suessiales</taxon>
        <taxon>Symbiodiniaceae</taxon>
        <taxon>Durusdinium</taxon>
    </lineage>
</organism>
<feature type="region of interest" description="Disordered" evidence="1">
    <location>
        <begin position="988"/>
        <end position="1052"/>
    </location>
</feature>
<dbReference type="Proteomes" id="UP001642464">
    <property type="component" value="Unassembled WGS sequence"/>
</dbReference>
<reference evidence="2 3" key="1">
    <citation type="submission" date="2024-02" db="EMBL/GenBank/DDBJ databases">
        <authorList>
            <person name="Chen Y."/>
            <person name="Shah S."/>
            <person name="Dougan E. K."/>
            <person name="Thang M."/>
            <person name="Chan C."/>
        </authorList>
    </citation>
    <scope>NUCLEOTIDE SEQUENCE [LARGE SCALE GENOMIC DNA]</scope>
</reference>
<comment type="caution">
    <text evidence="2">The sequence shown here is derived from an EMBL/GenBank/DDBJ whole genome shotgun (WGS) entry which is preliminary data.</text>
</comment>
<accession>A0ABP0SJK8</accession>